<dbReference type="GO" id="GO:0005737">
    <property type="term" value="C:cytoplasm"/>
    <property type="evidence" value="ECO:0007669"/>
    <property type="project" value="UniProtKB-SubCell"/>
</dbReference>
<dbReference type="Proteomes" id="UP000440578">
    <property type="component" value="Unassembled WGS sequence"/>
</dbReference>
<feature type="region of interest" description="Disordered" evidence="12">
    <location>
        <begin position="1"/>
        <end position="28"/>
    </location>
</feature>
<feature type="domain" description="U-box" evidence="13">
    <location>
        <begin position="948"/>
        <end position="1022"/>
    </location>
</feature>
<dbReference type="Pfam" id="PF10408">
    <property type="entry name" value="Ufd2P_core"/>
    <property type="match status" value="1"/>
</dbReference>
<evidence type="ECO:0000256" key="6">
    <source>
        <dbReference type="ARBA" id="ARBA00022490"/>
    </source>
</evidence>
<dbReference type="UniPathway" id="UPA00143"/>
<comment type="catalytic activity">
    <reaction evidence="1">
        <text>S-ubiquitinyl-[E2 ubiquitin-conjugating enzyme]-L-cysteine + [acceptor protein]-L-lysine = [E2 ubiquitin-conjugating enzyme]-L-cysteine + N(6)-ubiquitinyl-[acceptor protein]-L-lysine.</text>
        <dbReference type="EC" id="2.3.2.27"/>
    </reaction>
</comment>
<dbReference type="AlphaFoldDB" id="A0A6A4WQN5"/>
<reference evidence="14 15" key="1">
    <citation type="submission" date="2019-07" db="EMBL/GenBank/DDBJ databases">
        <title>Draft genome assembly of a fouling barnacle, Amphibalanus amphitrite (Darwin, 1854): The first reference genome for Thecostraca.</title>
        <authorList>
            <person name="Kim W."/>
        </authorList>
    </citation>
    <scope>NUCLEOTIDE SEQUENCE [LARGE SCALE GENOMIC DNA]</scope>
    <source>
        <strain evidence="14">SNU_AA5</strain>
        <tissue evidence="14">Soma without cirri and trophi</tissue>
    </source>
</reference>
<evidence type="ECO:0000256" key="9">
    <source>
        <dbReference type="ARBA" id="ARBA00022990"/>
    </source>
</evidence>
<comment type="similarity">
    <text evidence="4">Belongs to the ubiquitin conjugation factor E4 family.</text>
</comment>
<protein>
    <recommendedName>
        <fullName evidence="11">Ubiquitin conjugation factor E4 A</fullName>
        <ecNumber evidence="5">2.3.2.27</ecNumber>
    </recommendedName>
</protein>
<organism evidence="14 15">
    <name type="scientific">Amphibalanus amphitrite</name>
    <name type="common">Striped barnacle</name>
    <name type="synonym">Balanus amphitrite</name>
    <dbReference type="NCBI Taxonomy" id="1232801"/>
    <lineage>
        <taxon>Eukaryota</taxon>
        <taxon>Metazoa</taxon>
        <taxon>Ecdysozoa</taxon>
        <taxon>Arthropoda</taxon>
        <taxon>Crustacea</taxon>
        <taxon>Multicrustacea</taxon>
        <taxon>Cirripedia</taxon>
        <taxon>Thoracica</taxon>
        <taxon>Thoracicalcarea</taxon>
        <taxon>Balanomorpha</taxon>
        <taxon>Balanoidea</taxon>
        <taxon>Balanidae</taxon>
        <taxon>Amphibalaninae</taxon>
        <taxon>Amphibalanus</taxon>
    </lineage>
</organism>
<comment type="function">
    <text evidence="10">Ubiquitin-protein ligase that probably functions as an E3 ligase in conjunction with specific E1 and E2 ligases. May also function as an E4 ligase mediating the assembly of polyubiquitin chains on substrates ubiquitinated by another E3 ubiquitin ligase. Mediates 'Lys-48'-linked polyubiquitination of substrates.</text>
</comment>
<evidence type="ECO:0000313" key="15">
    <source>
        <dbReference type="Proteomes" id="UP000440578"/>
    </source>
</evidence>
<evidence type="ECO:0000256" key="12">
    <source>
        <dbReference type="SAM" id="MobiDB-lite"/>
    </source>
</evidence>
<dbReference type="PANTHER" id="PTHR13931:SF16">
    <property type="entry name" value="UBIQUITIN CONJUGATION FACTOR E4 A"/>
    <property type="match status" value="1"/>
</dbReference>
<dbReference type="GO" id="GO:0036503">
    <property type="term" value="P:ERAD pathway"/>
    <property type="evidence" value="ECO:0007669"/>
    <property type="project" value="InterPro"/>
</dbReference>
<dbReference type="GO" id="GO:0005634">
    <property type="term" value="C:nucleus"/>
    <property type="evidence" value="ECO:0007669"/>
    <property type="project" value="TreeGrafter"/>
</dbReference>
<dbReference type="GO" id="GO:0000209">
    <property type="term" value="P:protein polyubiquitination"/>
    <property type="evidence" value="ECO:0007669"/>
    <property type="project" value="TreeGrafter"/>
</dbReference>
<dbReference type="FunFam" id="3.30.40.10:FF:000055">
    <property type="entry name" value="Ubiquitin conjugation factor e4 a"/>
    <property type="match status" value="1"/>
</dbReference>
<dbReference type="InterPro" id="IPR045132">
    <property type="entry name" value="UBE4"/>
</dbReference>
<evidence type="ECO:0000256" key="2">
    <source>
        <dbReference type="ARBA" id="ARBA00004496"/>
    </source>
</evidence>
<dbReference type="InterPro" id="IPR013083">
    <property type="entry name" value="Znf_RING/FYVE/PHD"/>
</dbReference>
<evidence type="ECO:0000256" key="4">
    <source>
        <dbReference type="ARBA" id="ARBA00007434"/>
    </source>
</evidence>
<dbReference type="GO" id="GO:0034450">
    <property type="term" value="F:ubiquitin-ubiquitin ligase activity"/>
    <property type="evidence" value="ECO:0007669"/>
    <property type="project" value="InterPro"/>
</dbReference>
<comment type="pathway">
    <text evidence="3">Protein modification; protein ubiquitination.</text>
</comment>
<keyword evidence="6" id="KW-0963">Cytoplasm</keyword>
<dbReference type="PANTHER" id="PTHR13931">
    <property type="entry name" value="UBIQUITINATION FACTOR E4"/>
    <property type="match status" value="1"/>
</dbReference>
<evidence type="ECO:0000256" key="11">
    <source>
        <dbReference type="ARBA" id="ARBA00040077"/>
    </source>
</evidence>
<evidence type="ECO:0000256" key="1">
    <source>
        <dbReference type="ARBA" id="ARBA00000900"/>
    </source>
</evidence>
<dbReference type="GO" id="GO:0006511">
    <property type="term" value="P:ubiquitin-dependent protein catabolic process"/>
    <property type="evidence" value="ECO:0007669"/>
    <property type="project" value="InterPro"/>
</dbReference>
<dbReference type="GO" id="GO:0000151">
    <property type="term" value="C:ubiquitin ligase complex"/>
    <property type="evidence" value="ECO:0007669"/>
    <property type="project" value="InterPro"/>
</dbReference>
<proteinExistence type="inferred from homology"/>
<evidence type="ECO:0000256" key="10">
    <source>
        <dbReference type="ARBA" id="ARBA00037624"/>
    </source>
</evidence>
<keyword evidence="9" id="KW-0007">Acetylation</keyword>
<evidence type="ECO:0000259" key="13">
    <source>
        <dbReference type="PROSITE" id="PS51698"/>
    </source>
</evidence>
<evidence type="ECO:0000256" key="3">
    <source>
        <dbReference type="ARBA" id="ARBA00004906"/>
    </source>
</evidence>
<feature type="compositionally biased region" description="Basic and acidic residues" evidence="12">
    <location>
        <begin position="1"/>
        <end position="13"/>
    </location>
</feature>
<comment type="subcellular location">
    <subcellularLocation>
        <location evidence="2">Cytoplasm</location>
    </subcellularLocation>
</comment>
<evidence type="ECO:0000313" key="14">
    <source>
        <dbReference type="EMBL" id="KAF0304408.1"/>
    </source>
</evidence>
<dbReference type="SUPFAM" id="SSF57850">
    <property type="entry name" value="RING/U-box"/>
    <property type="match status" value="1"/>
</dbReference>
<gene>
    <name evidence="14" type="primary">UBE4A_1</name>
    <name evidence="14" type="ORF">FJT64_002751</name>
</gene>
<dbReference type="CDD" id="cd16657">
    <property type="entry name" value="RING-Ubox_UBE4A"/>
    <property type="match status" value="1"/>
</dbReference>
<evidence type="ECO:0000256" key="7">
    <source>
        <dbReference type="ARBA" id="ARBA00022679"/>
    </source>
</evidence>
<dbReference type="PROSITE" id="PS51698">
    <property type="entry name" value="U_BOX"/>
    <property type="match status" value="1"/>
</dbReference>
<keyword evidence="8" id="KW-0833">Ubl conjugation pathway</keyword>
<dbReference type="Gene3D" id="3.30.40.10">
    <property type="entry name" value="Zinc/RING finger domain, C3HC4 (zinc finger)"/>
    <property type="match status" value="1"/>
</dbReference>
<dbReference type="InterPro" id="IPR003613">
    <property type="entry name" value="Ubox_domain"/>
</dbReference>
<keyword evidence="7" id="KW-0808">Transferase</keyword>
<sequence length="1028" mass="115090">MSEQDQQPRDRAAAELPAKSACSSGPAPDRSTLLLERLFGVTGRRLAAAGSGPAPLLLPELAASGAPLSLDTLQEAVFERLMVTDRPADEGDAWTYLVRCSGRVAAETSTQLPDEQRAAVRELIVQNGSTVLQQPDIFGMENRRSFFESLRAHLAIDGWFDDFLRAVVLRLVEEEAPLRDIFQETFQYIQRVVGETKGSLMNMDRFVYSLATFMSTMAPLAETLVSLSEVPDTLSLGGVLYCRVPLGSLLWPSALNPVGEFFDQPVTLTQQSVDVVNSSIWTSERFIAETVHKVFENILRCGGRARQLLLRWIAACLRANAGRAKIWHTDMDGSGGHMAPDGFMLNLGSVLLRLSLPFVRDLDSPKLLEVDPTYCAAPMPTSEEQQAARWQHLADLDKETCLVPRPEDAPPPAPGKFNFRTECFYLCHKTLQLGLKVLQDKLSKLNGELGRMQRVYRDALTQAAGQDAELEGIKGRFEGLMQRYLCLKAALTEPSRTEHASQFLTATAVWLTQQAARPADDEPLRSRRELTFPLPSPVHPSLSCIPEMLADNLTSHLLAVGRFTPEQWSVAPDACRHMFSFILVFMGSTERMRNPHLRAQLAACLEVLLPDFGEEHGHGLLSAGYQRQQLFLSHELADQVVPALLHVFVSIEMTGQSVQFEEKFNYRRPMYVIMKYLWSVDRHRNMFFSLSESAERDMDSATPPIFLRFINLLMNDAVFLLDEALSYMTQLRDQVQHRQTEEYGALTTSPSHVQVQHRQTEEYSALTTSPSHVQVQHRQTEEYSALPAQQRHQQEANFRHMGMLARFHNIMARETISALEMLTSGIRSIFLQPAIVDRVVAMLNYFLLQLVGPKRRELKVRDTSDDYDFKPGELVTGICKIYTQLECEQFCAAVAADERSYSPQLFTDAIQVLARIGQGQLIPAVESVAAQVAGSGAALKAEEDLAAQAPDHFLDPIISSLMADPVRLPTSGIICDRSTIARHLLSDQSDPFNRKPLTMEQVEPAAELKAEIEEWRRQKLAERSAGDR</sequence>
<dbReference type="OrthoDB" id="20295at2759"/>
<evidence type="ECO:0000256" key="8">
    <source>
        <dbReference type="ARBA" id="ARBA00022786"/>
    </source>
</evidence>
<accession>A0A6A4WQN5</accession>
<evidence type="ECO:0000256" key="5">
    <source>
        <dbReference type="ARBA" id="ARBA00012483"/>
    </source>
</evidence>
<name>A0A6A4WQN5_AMPAM</name>
<keyword evidence="15" id="KW-1185">Reference proteome</keyword>
<dbReference type="SMART" id="SM00504">
    <property type="entry name" value="Ubox"/>
    <property type="match status" value="1"/>
</dbReference>
<dbReference type="InterPro" id="IPR019474">
    <property type="entry name" value="Ub_conjug_fac_E4_core"/>
</dbReference>
<dbReference type="Pfam" id="PF04564">
    <property type="entry name" value="U-box"/>
    <property type="match status" value="1"/>
</dbReference>
<dbReference type="EC" id="2.3.2.27" evidence="5"/>
<comment type="caution">
    <text evidence="14">The sequence shown here is derived from an EMBL/GenBank/DDBJ whole genome shotgun (WGS) entry which is preliminary data.</text>
</comment>
<dbReference type="EMBL" id="VIIS01000847">
    <property type="protein sequence ID" value="KAF0304408.1"/>
    <property type="molecule type" value="Genomic_DNA"/>
</dbReference>